<name>A0A820YRH9_9BILA</name>
<sequence length="164" mass="18656">KWNFSTFQPFVERLPDCQDLSAEARQLIIENNMETAGTLNGIYLMREINALNNITFTIGCTEIITLSKSLTIRLDPNGVFVEVMILILAFSTNCSLITFHNARNVMNLQIALPILNVLATIHTRLSECCIRRVIYGSYLCWHIIFILFGDSMSGYICIDLPYKL</sequence>
<protein>
    <submittedName>
        <fullName evidence="2">Uncharacterized protein</fullName>
    </submittedName>
</protein>
<keyword evidence="1" id="KW-0472">Membrane</keyword>
<dbReference type="EMBL" id="CAJOBP010009421">
    <property type="protein sequence ID" value="CAF4552100.1"/>
    <property type="molecule type" value="Genomic_DNA"/>
</dbReference>
<dbReference type="Proteomes" id="UP000663873">
    <property type="component" value="Unassembled WGS sequence"/>
</dbReference>
<evidence type="ECO:0000313" key="3">
    <source>
        <dbReference type="Proteomes" id="UP000663873"/>
    </source>
</evidence>
<comment type="caution">
    <text evidence="2">The sequence shown here is derived from an EMBL/GenBank/DDBJ whole genome shotgun (WGS) entry which is preliminary data.</text>
</comment>
<reference evidence="2" key="1">
    <citation type="submission" date="2021-02" db="EMBL/GenBank/DDBJ databases">
        <authorList>
            <person name="Nowell W R."/>
        </authorList>
    </citation>
    <scope>NUCLEOTIDE SEQUENCE</scope>
</reference>
<keyword evidence="1" id="KW-0812">Transmembrane</keyword>
<feature type="non-terminal residue" evidence="2">
    <location>
        <position position="1"/>
    </location>
</feature>
<evidence type="ECO:0000313" key="2">
    <source>
        <dbReference type="EMBL" id="CAF4552100.1"/>
    </source>
</evidence>
<gene>
    <name evidence="2" type="ORF">UJA718_LOCUS29426</name>
</gene>
<feature type="transmembrane region" description="Helical" evidence="1">
    <location>
        <begin position="133"/>
        <end position="156"/>
    </location>
</feature>
<keyword evidence="1" id="KW-1133">Transmembrane helix</keyword>
<evidence type="ECO:0000256" key="1">
    <source>
        <dbReference type="SAM" id="Phobius"/>
    </source>
</evidence>
<accession>A0A820YRH9</accession>
<organism evidence="2 3">
    <name type="scientific">Rotaria socialis</name>
    <dbReference type="NCBI Taxonomy" id="392032"/>
    <lineage>
        <taxon>Eukaryota</taxon>
        <taxon>Metazoa</taxon>
        <taxon>Spiralia</taxon>
        <taxon>Gnathifera</taxon>
        <taxon>Rotifera</taxon>
        <taxon>Eurotatoria</taxon>
        <taxon>Bdelloidea</taxon>
        <taxon>Philodinida</taxon>
        <taxon>Philodinidae</taxon>
        <taxon>Rotaria</taxon>
    </lineage>
</organism>
<keyword evidence="3" id="KW-1185">Reference proteome</keyword>
<dbReference type="AlphaFoldDB" id="A0A820YRH9"/>
<proteinExistence type="predicted"/>
<feature type="transmembrane region" description="Helical" evidence="1">
    <location>
        <begin position="79"/>
        <end position="99"/>
    </location>
</feature>